<evidence type="ECO:0000256" key="7">
    <source>
        <dbReference type="ARBA" id="ARBA00022927"/>
    </source>
</evidence>
<comment type="function">
    <text evidence="11">Involved in protein export. Participates in an early event of protein translocation.</text>
</comment>
<evidence type="ECO:0000256" key="1">
    <source>
        <dbReference type="ARBA" id="ARBA00004651"/>
    </source>
</evidence>
<dbReference type="GO" id="GO:0005886">
    <property type="term" value="C:plasma membrane"/>
    <property type="evidence" value="ECO:0007669"/>
    <property type="project" value="UniProtKB-SubCell"/>
</dbReference>
<reference evidence="12" key="1">
    <citation type="journal article" date="2011" name="Environ. Microbiol.">
        <title>Time-series analyses of Monterey Bay coastal microbial picoplankton using a 'genome proxy' microarray.</title>
        <authorList>
            <person name="Rich V.I."/>
            <person name="Pham V.D."/>
            <person name="Eppley J."/>
            <person name="Shi Y."/>
            <person name="DeLong E.F."/>
        </authorList>
    </citation>
    <scope>NUCLEOTIDE SEQUENCE</scope>
</reference>
<evidence type="ECO:0000256" key="9">
    <source>
        <dbReference type="ARBA" id="ARBA00023010"/>
    </source>
</evidence>
<keyword evidence="8 11" id="KW-1133">Transmembrane helix</keyword>
<dbReference type="EMBL" id="GU474855">
    <property type="protein sequence ID" value="ADI17149.1"/>
    <property type="molecule type" value="Genomic_DNA"/>
</dbReference>
<keyword evidence="7 11" id="KW-0653">Protein transport</keyword>
<keyword evidence="6 11" id="KW-0812">Transmembrane</keyword>
<accession>E0XRV8</accession>
<comment type="similarity">
    <text evidence="2 11">Belongs to the SecG family.</text>
</comment>
<evidence type="ECO:0000256" key="2">
    <source>
        <dbReference type="ARBA" id="ARBA00008445"/>
    </source>
</evidence>
<keyword evidence="5 11" id="KW-1003">Cell membrane</keyword>
<evidence type="ECO:0000313" key="12">
    <source>
        <dbReference type="EMBL" id="ADI17149.1"/>
    </source>
</evidence>
<dbReference type="InterPro" id="IPR004692">
    <property type="entry name" value="SecG"/>
</dbReference>
<evidence type="ECO:0000256" key="10">
    <source>
        <dbReference type="ARBA" id="ARBA00023136"/>
    </source>
</evidence>
<dbReference type="GO" id="GO:0015450">
    <property type="term" value="F:protein-transporting ATPase activity"/>
    <property type="evidence" value="ECO:0007669"/>
    <property type="project" value="UniProtKB-UniRule"/>
</dbReference>
<dbReference type="Pfam" id="PF03840">
    <property type="entry name" value="SecG"/>
    <property type="match status" value="1"/>
</dbReference>
<dbReference type="PANTHER" id="PTHR34182:SF1">
    <property type="entry name" value="PROTEIN-EXPORT MEMBRANE PROTEIN SECG"/>
    <property type="match status" value="1"/>
</dbReference>
<dbReference type="PANTHER" id="PTHR34182">
    <property type="entry name" value="PROTEIN-EXPORT MEMBRANE PROTEIN SECG"/>
    <property type="match status" value="1"/>
</dbReference>
<keyword evidence="4 11" id="KW-0813">Transport</keyword>
<proteinExistence type="inferred from homology"/>
<comment type="subcellular location">
    <subcellularLocation>
        <location evidence="1 11">Cell membrane</location>
        <topology evidence="1 11">Multi-pass membrane protein</topology>
    </subcellularLocation>
</comment>
<dbReference type="GO" id="GO:0043952">
    <property type="term" value="P:protein transport by the Sec complex"/>
    <property type="evidence" value="ECO:0007669"/>
    <property type="project" value="TreeGrafter"/>
</dbReference>
<evidence type="ECO:0000256" key="5">
    <source>
        <dbReference type="ARBA" id="ARBA00022475"/>
    </source>
</evidence>
<dbReference type="AlphaFoldDB" id="E0XRV8"/>
<dbReference type="PRINTS" id="PR01651">
    <property type="entry name" value="SECGEXPORT"/>
</dbReference>
<feature type="transmembrane region" description="Helical" evidence="11">
    <location>
        <begin position="54"/>
        <end position="77"/>
    </location>
</feature>
<comment type="caution">
    <text evidence="11">Lacks conserved residue(s) required for the propagation of feature annotation.</text>
</comment>
<evidence type="ECO:0000256" key="11">
    <source>
        <dbReference type="RuleBase" id="RU365087"/>
    </source>
</evidence>
<evidence type="ECO:0000256" key="6">
    <source>
        <dbReference type="ARBA" id="ARBA00022692"/>
    </source>
</evidence>
<evidence type="ECO:0000256" key="3">
    <source>
        <dbReference type="ARBA" id="ARBA00017876"/>
    </source>
</evidence>
<sequence>MGNIEKVFLVLLVLDALALIGLVLLQQGKGADVGAAFGSGSSGTVFGSSGGANFLTRLTTFFAVLFFVLSFGLAYLAKERTQSSATLPMIELPDRENQDSEITLEVDNEEIPDL</sequence>
<name>E0XRV8_9GAMM</name>
<evidence type="ECO:0000256" key="4">
    <source>
        <dbReference type="ARBA" id="ARBA00022448"/>
    </source>
</evidence>
<dbReference type="GO" id="GO:0009306">
    <property type="term" value="P:protein secretion"/>
    <property type="evidence" value="ECO:0007669"/>
    <property type="project" value="UniProtKB-UniRule"/>
</dbReference>
<dbReference type="NCBIfam" id="TIGR00810">
    <property type="entry name" value="secG"/>
    <property type="match status" value="1"/>
</dbReference>
<protein>
    <recommendedName>
        <fullName evidence="3 11">Protein-export membrane protein SecG</fullName>
    </recommendedName>
</protein>
<organism evidence="12">
    <name type="scientific">uncultured gamma proteobacterium HF0070_08D07</name>
    <dbReference type="NCBI Taxonomy" id="710983"/>
    <lineage>
        <taxon>Bacteria</taxon>
        <taxon>Pseudomonadati</taxon>
        <taxon>Pseudomonadota</taxon>
        <taxon>Gammaproteobacteria</taxon>
        <taxon>environmental samples</taxon>
    </lineage>
</organism>
<keyword evidence="10 11" id="KW-0472">Membrane</keyword>
<evidence type="ECO:0000256" key="8">
    <source>
        <dbReference type="ARBA" id="ARBA00022989"/>
    </source>
</evidence>
<dbReference type="GO" id="GO:0065002">
    <property type="term" value="P:intracellular protein transmembrane transport"/>
    <property type="evidence" value="ECO:0007669"/>
    <property type="project" value="TreeGrafter"/>
</dbReference>
<keyword evidence="9 11" id="KW-0811">Translocation</keyword>